<keyword evidence="4" id="KW-1185">Reference proteome</keyword>
<evidence type="ECO:0000313" key="3">
    <source>
        <dbReference type="EMBL" id="KAJ8936153.1"/>
    </source>
</evidence>
<feature type="region of interest" description="Disordered" evidence="2">
    <location>
        <begin position="1"/>
        <end position="36"/>
    </location>
</feature>
<feature type="non-terminal residue" evidence="3">
    <location>
        <position position="116"/>
    </location>
</feature>
<dbReference type="Gene3D" id="1.25.40.20">
    <property type="entry name" value="Ankyrin repeat-containing domain"/>
    <property type="match status" value="1"/>
</dbReference>
<gene>
    <name evidence="3" type="ORF">NQ318_010564</name>
</gene>
<sequence>NSKDSKDKDKEETTSNPEGAEEGTSSKPQSAGANVRDAAQRILSLCQKGEWGSVDQILKSMEKSIANAGEDANTSPLAGVLDSTTGMTPLMYAVKDNRTSLIDRLIELGSDVGARN</sequence>
<keyword evidence="1" id="KW-0040">ANK repeat</keyword>
<dbReference type="InterPro" id="IPR036770">
    <property type="entry name" value="Ankyrin_rpt-contain_sf"/>
</dbReference>
<dbReference type="PROSITE" id="PS50088">
    <property type="entry name" value="ANK_REPEAT"/>
    <property type="match status" value="1"/>
</dbReference>
<dbReference type="InterPro" id="IPR002110">
    <property type="entry name" value="Ankyrin_rpt"/>
</dbReference>
<evidence type="ECO:0000313" key="4">
    <source>
        <dbReference type="Proteomes" id="UP001162162"/>
    </source>
</evidence>
<accession>A0AAV8XB82</accession>
<dbReference type="Pfam" id="PF00023">
    <property type="entry name" value="Ank"/>
    <property type="match status" value="1"/>
</dbReference>
<proteinExistence type="predicted"/>
<dbReference type="EMBL" id="JAPWTK010000779">
    <property type="protein sequence ID" value="KAJ8936153.1"/>
    <property type="molecule type" value="Genomic_DNA"/>
</dbReference>
<feature type="compositionally biased region" description="Basic and acidic residues" evidence="2">
    <location>
        <begin position="1"/>
        <end position="13"/>
    </location>
</feature>
<dbReference type="PROSITE" id="PS50297">
    <property type="entry name" value="ANK_REP_REGION"/>
    <property type="match status" value="1"/>
</dbReference>
<dbReference type="SUPFAM" id="SSF48403">
    <property type="entry name" value="Ankyrin repeat"/>
    <property type="match status" value="1"/>
</dbReference>
<evidence type="ECO:0000256" key="2">
    <source>
        <dbReference type="SAM" id="MobiDB-lite"/>
    </source>
</evidence>
<organism evidence="3 4">
    <name type="scientific">Aromia moschata</name>
    <dbReference type="NCBI Taxonomy" id="1265417"/>
    <lineage>
        <taxon>Eukaryota</taxon>
        <taxon>Metazoa</taxon>
        <taxon>Ecdysozoa</taxon>
        <taxon>Arthropoda</taxon>
        <taxon>Hexapoda</taxon>
        <taxon>Insecta</taxon>
        <taxon>Pterygota</taxon>
        <taxon>Neoptera</taxon>
        <taxon>Endopterygota</taxon>
        <taxon>Coleoptera</taxon>
        <taxon>Polyphaga</taxon>
        <taxon>Cucujiformia</taxon>
        <taxon>Chrysomeloidea</taxon>
        <taxon>Cerambycidae</taxon>
        <taxon>Cerambycinae</taxon>
        <taxon>Callichromatini</taxon>
        <taxon>Aromia</taxon>
    </lineage>
</organism>
<feature type="non-terminal residue" evidence="3">
    <location>
        <position position="1"/>
    </location>
</feature>
<feature type="compositionally biased region" description="Polar residues" evidence="2">
    <location>
        <begin position="23"/>
        <end position="32"/>
    </location>
</feature>
<dbReference type="Proteomes" id="UP001162162">
    <property type="component" value="Unassembled WGS sequence"/>
</dbReference>
<comment type="caution">
    <text evidence="3">The sequence shown here is derived from an EMBL/GenBank/DDBJ whole genome shotgun (WGS) entry which is preliminary data.</text>
</comment>
<evidence type="ECO:0000256" key="1">
    <source>
        <dbReference type="PROSITE-ProRule" id="PRU00023"/>
    </source>
</evidence>
<dbReference type="AlphaFoldDB" id="A0AAV8XB82"/>
<reference evidence="3" key="1">
    <citation type="journal article" date="2023" name="Insect Mol. Biol.">
        <title>Genome sequencing provides insights into the evolution of gene families encoding plant cell wall-degrading enzymes in longhorned beetles.</title>
        <authorList>
            <person name="Shin N.R."/>
            <person name="Okamura Y."/>
            <person name="Kirsch R."/>
            <person name="Pauchet Y."/>
        </authorList>
    </citation>
    <scope>NUCLEOTIDE SEQUENCE</scope>
    <source>
        <strain evidence="3">AMC_N1</strain>
    </source>
</reference>
<feature type="repeat" description="ANK" evidence="1">
    <location>
        <begin position="85"/>
        <end position="116"/>
    </location>
</feature>
<name>A0AAV8XB82_9CUCU</name>
<protein>
    <submittedName>
        <fullName evidence="3">Uncharacterized protein</fullName>
    </submittedName>
</protein>